<keyword evidence="2" id="KW-1185">Reference proteome</keyword>
<proteinExistence type="predicted"/>
<organism evidence="1 2">
    <name type="scientific">Pyrus ussuriensis x Pyrus communis</name>
    <dbReference type="NCBI Taxonomy" id="2448454"/>
    <lineage>
        <taxon>Eukaryota</taxon>
        <taxon>Viridiplantae</taxon>
        <taxon>Streptophyta</taxon>
        <taxon>Embryophyta</taxon>
        <taxon>Tracheophyta</taxon>
        <taxon>Spermatophyta</taxon>
        <taxon>Magnoliopsida</taxon>
        <taxon>eudicotyledons</taxon>
        <taxon>Gunneridae</taxon>
        <taxon>Pentapetalae</taxon>
        <taxon>rosids</taxon>
        <taxon>fabids</taxon>
        <taxon>Rosales</taxon>
        <taxon>Rosaceae</taxon>
        <taxon>Amygdaloideae</taxon>
        <taxon>Maleae</taxon>
        <taxon>Pyrus</taxon>
    </lineage>
</organism>
<evidence type="ECO:0000313" key="1">
    <source>
        <dbReference type="EMBL" id="KAB2601861.1"/>
    </source>
</evidence>
<name>A0A5N5FJH8_9ROSA</name>
<dbReference type="EMBL" id="SMOL01000695">
    <property type="protein sequence ID" value="KAB2601861.1"/>
    <property type="molecule type" value="Genomic_DNA"/>
</dbReference>
<reference evidence="1 2" key="3">
    <citation type="submission" date="2019-11" db="EMBL/GenBank/DDBJ databases">
        <title>A de novo genome assembly of a pear dwarfing rootstock.</title>
        <authorList>
            <person name="Wang F."/>
            <person name="Wang J."/>
            <person name="Li S."/>
            <person name="Zhang Y."/>
            <person name="Fang M."/>
            <person name="Ma L."/>
            <person name="Zhao Y."/>
            <person name="Jiang S."/>
        </authorList>
    </citation>
    <scope>NUCLEOTIDE SEQUENCE [LARGE SCALE GENOMIC DNA]</scope>
    <source>
        <strain evidence="1">S2</strain>
        <tissue evidence="1">Leaf</tissue>
    </source>
</reference>
<accession>A0A5N5FJH8</accession>
<protein>
    <submittedName>
        <fullName evidence="1">Uncharacterized protein</fullName>
    </submittedName>
</protein>
<dbReference type="AlphaFoldDB" id="A0A5N5FJH8"/>
<reference evidence="1 2" key="1">
    <citation type="submission" date="2019-09" db="EMBL/GenBank/DDBJ databases">
        <authorList>
            <person name="Ou C."/>
        </authorList>
    </citation>
    <scope>NUCLEOTIDE SEQUENCE [LARGE SCALE GENOMIC DNA]</scope>
    <source>
        <strain evidence="1">S2</strain>
        <tissue evidence="1">Leaf</tissue>
    </source>
</reference>
<gene>
    <name evidence="1" type="ORF">D8674_002866</name>
</gene>
<sequence length="64" mass="7455">MEKINSKNCLKSTFSERHDPLFREAEEFAPGRLVPRWLLPSYHGQLALRLWNPLCEQGLGSLSW</sequence>
<comment type="caution">
    <text evidence="1">The sequence shown here is derived from an EMBL/GenBank/DDBJ whole genome shotgun (WGS) entry which is preliminary data.</text>
</comment>
<dbReference type="Proteomes" id="UP000327157">
    <property type="component" value="Chromosome 10"/>
</dbReference>
<evidence type="ECO:0000313" key="2">
    <source>
        <dbReference type="Proteomes" id="UP000327157"/>
    </source>
</evidence>
<reference evidence="2" key="2">
    <citation type="submission" date="2019-10" db="EMBL/GenBank/DDBJ databases">
        <title>A de novo genome assembly of a pear dwarfing rootstock.</title>
        <authorList>
            <person name="Wang F."/>
            <person name="Wang J."/>
            <person name="Li S."/>
            <person name="Zhang Y."/>
            <person name="Fang M."/>
            <person name="Ma L."/>
            <person name="Zhao Y."/>
            <person name="Jiang S."/>
        </authorList>
    </citation>
    <scope>NUCLEOTIDE SEQUENCE [LARGE SCALE GENOMIC DNA]</scope>
</reference>